<comment type="caution">
    <text evidence="2">The sequence shown here is derived from an EMBL/GenBank/DDBJ whole genome shotgun (WGS) entry which is preliminary data.</text>
</comment>
<keyword evidence="1" id="KW-0732">Signal</keyword>
<dbReference type="OrthoDB" id="7509105at2"/>
<feature type="signal peptide" evidence="1">
    <location>
        <begin position="1"/>
        <end position="20"/>
    </location>
</feature>
<keyword evidence="3" id="KW-1185">Reference proteome</keyword>
<name>A0A419RSE2_9SPHN</name>
<feature type="chain" id="PRO_5019433019" evidence="1">
    <location>
        <begin position="21"/>
        <end position="115"/>
    </location>
</feature>
<proteinExistence type="predicted"/>
<organism evidence="2 3">
    <name type="scientific">Aurantiacibacter aquimixticola</name>
    <dbReference type="NCBI Taxonomy" id="1958945"/>
    <lineage>
        <taxon>Bacteria</taxon>
        <taxon>Pseudomonadati</taxon>
        <taxon>Pseudomonadota</taxon>
        <taxon>Alphaproteobacteria</taxon>
        <taxon>Sphingomonadales</taxon>
        <taxon>Erythrobacteraceae</taxon>
        <taxon>Aurantiacibacter</taxon>
    </lineage>
</organism>
<protein>
    <submittedName>
        <fullName evidence="2">Elongation factor P</fullName>
    </submittedName>
</protein>
<dbReference type="Proteomes" id="UP000285232">
    <property type="component" value="Unassembled WGS sequence"/>
</dbReference>
<dbReference type="EMBL" id="RAHX01000001">
    <property type="protein sequence ID" value="RJY08700.1"/>
    <property type="molecule type" value="Genomic_DNA"/>
</dbReference>
<gene>
    <name evidence="2" type="ORF">D6201_04400</name>
</gene>
<dbReference type="RefSeq" id="WP_120047713.1">
    <property type="nucleotide sequence ID" value="NZ_RAHX01000001.1"/>
</dbReference>
<dbReference type="AlphaFoldDB" id="A0A419RSE2"/>
<reference evidence="2 3" key="1">
    <citation type="journal article" date="2017" name="Int. J. Syst. Evol. Microbiol.">
        <title>Erythrobacter aquimixticola sp. nov., isolated from the junction between the ocean and a freshwater spring.</title>
        <authorList>
            <person name="Park S."/>
            <person name="Jung Y.T."/>
            <person name="Choi S.J."/>
            <person name="Yoon J.H."/>
        </authorList>
    </citation>
    <scope>NUCLEOTIDE SEQUENCE [LARGE SCALE GENOMIC DNA]</scope>
    <source>
        <strain evidence="2 3">JSSK-14</strain>
    </source>
</reference>
<evidence type="ECO:0000256" key="1">
    <source>
        <dbReference type="SAM" id="SignalP"/>
    </source>
</evidence>
<keyword evidence="2" id="KW-0251">Elongation factor</keyword>
<evidence type="ECO:0000313" key="2">
    <source>
        <dbReference type="EMBL" id="RJY08700.1"/>
    </source>
</evidence>
<evidence type="ECO:0000313" key="3">
    <source>
        <dbReference type="Proteomes" id="UP000285232"/>
    </source>
</evidence>
<sequence>MIRWLSLLAIPALAAAPVAAQEMIGTIERGVYRCELPGDAGGPASIAQPEESFTILSASRYSSPQGNGTYLRRGSRVTMTSGPRNGTTYAIVGDGFLRKIENGEPSRLRCIRSDV</sequence>
<dbReference type="GO" id="GO:0003746">
    <property type="term" value="F:translation elongation factor activity"/>
    <property type="evidence" value="ECO:0007669"/>
    <property type="project" value="UniProtKB-KW"/>
</dbReference>
<accession>A0A419RSE2</accession>
<keyword evidence="2" id="KW-0648">Protein biosynthesis</keyword>